<reference evidence="1 2" key="1">
    <citation type="submission" date="2018-09" db="EMBL/GenBank/DDBJ databases">
        <title>Novel species of Cryobacterium.</title>
        <authorList>
            <person name="Liu Q."/>
            <person name="Xin Y.-H."/>
        </authorList>
    </citation>
    <scope>NUCLEOTIDE SEQUENCE [LARGE SCALE GENOMIC DNA]</scope>
    <source>
        <strain evidence="1 2">Hh39</strain>
    </source>
</reference>
<dbReference type="RefSeq" id="WP_119971487.1">
    <property type="nucleotide sequence ID" value="NZ_JBHSQA010000049.1"/>
</dbReference>
<accession>A0A3A5MUB1</accession>
<dbReference type="AlphaFoldDB" id="A0A3A5MUB1"/>
<organism evidence="1 2">
    <name type="scientific">Cryobacterium melibiosiphilum</name>
    <dbReference type="NCBI Taxonomy" id="995039"/>
    <lineage>
        <taxon>Bacteria</taxon>
        <taxon>Bacillati</taxon>
        <taxon>Actinomycetota</taxon>
        <taxon>Actinomycetes</taxon>
        <taxon>Micrococcales</taxon>
        <taxon>Microbacteriaceae</taxon>
        <taxon>Cryobacterium</taxon>
    </lineage>
</organism>
<protein>
    <submittedName>
        <fullName evidence="1">Uncharacterized protein</fullName>
    </submittedName>
</protein>
<gene>
    <name evidence="1" type="ORF">D6T64_03165</name>
</gene>
<dbReference type="EMBL" id="QZVS01000056">
    <property type="protein sequence ID" value="RJT90748.1"/>
    <property type="molecule type" value="Genomic_DNA"/>
</dbReference>
<evidence type="ECO:0000313" key="1">
    <source>
        <dbReference type="EMBL" id="RJT90748.1"/>
    </source>
</evidence>
<sequence length="76" mass="8581">MIEGTNPDQITYGHGGIRSLMENLQNALRFTTITCLQHSGDHVLLRMKAGQDERQAACRSSRELAISPLFPRHFSR</sequence>
<keyword evidence="2" id="KW-1185">Reference proteome</keyword>
<comment type="caution">
    <text evidence="1">The sequence shown here is derived from an EMBL/GenBank/DDBJ whole genome shotgun (WGS) entry which is preliminary data.</text>
</comment>
<dbReference type="Proteomes" id="UP000272015">
    <property type="component" value="Unassembled WGS sequence"/>
</dbReference>
<name>A0A3A5MUB1_9MICO</name>
<proteinExistence type="predicted"/>
<evidence type="ECO:0000313" key="2">
    <source>
        <dbReference type="Proteomes" id="UP000272015"/>
    </source>
</evidence>